<evidence type="ECO:0000313" key="8">
    <source>
        <dbReference type="Proteomes" id="UP000233535"/>
    </source>
</evidence>
<feature type="transmembrane region" description="Helical" evidence="6">
    <location>
        <begin position="72"/>
        <end position="94"/>
    </location>
</feature>
<keyword evidence="8" id="KW-1185">Reference proteome</keyword>
<comment type="subcellular location">
    <subcellularLocation>
        <location evidence="1">Cell membrane</location>
        <topology evidence="1">Multi-pass membrane protein</topology>
    </subcellularLocation>
</comment>
<proteinExistence type="predicted"/>
<evidence type="ECO:0008006" key="9">
    <source>
        <dbReference type="Google" id="ProtNLM"/>
    </source>
</evidence>
<comment type="caution">
    <text evidence="7">The sequence shown here is derived from an EMBL/GenBank/DDBJ whole genome shotgun (WGS) entry which is preliminary data.</text>
</comment>
<dbReference type="EMBL" id="MVDD01000001">
    <property type="protein sequence ID" value="PKQ65786.1"/>
    <property type="molecule type" value="Genomic_DNA"/>
</dbReference>
<dbReference type="RefSeq" id="WP_101259715.1">
    <property type="nucleotide sequence ID" value="NZ_MVDD01000001.1"/>
</dbReference>
<evidence type="ECO:0000256" key="1">
    <source>
        <dbReference type="ARBA" id="ARBA00004651"/>
    </source>
</evidence>
<keyword evidence="5 6" id="KW-0472">Membrane</keyword>
<protein>
    <recommendedName>
        <fullName evidence="9">Cytochrome-c oxidase</fullName>
    </recommendedName>
</protein>
<dbReference type="InterPro" id="IPR011743">
    <property type="entry name" value="Caa3_sub_IV"/>
</dbReference>
<evidence type="ECO:0000256" key="4">
    <source>
        <dbReference type="ARBA" id="ARBA00022989"/>
    </source>
</evidence>
<dbReference type="InterPro" id="IPR005171">
    <property type="entry name" value="Cyt_c_oxidase_su4_prok"/>
</dbReference>
<evidence type="ECO:0000256" key="5">
    <source>
        <dbReference type="ARBA" id="ARBA00023136"/>
    </source>
</evidence>
<gene>
    <name evidence="7" type="ORF">BZG02_01905</name>
</gene>
<dbReference type="Proteomes" id="UP000233535">
    <property type="component" value="Unassembled WGS sequence"/>
</dbReference>
<dbReference type="OrthoDB" id="1122616at2"/>
<evidence type="ECO:0000256" key="6">
    <source>
        <dbReference type="SAM" id="Phobius"/>
    </source>
</evidence>
<organism evidence="7 8">
    <name type="scientific">Labilibaculum filiforme</name>
    <dbReference type="NCBI Taxonomy" id="1940526"/>
    <lineage>
        <taxon>Bacteria</taxon>
        <taxon>Pseudomonadati</taxon>
        <taxon>Bacteroidota</taxon>
        <taxon>Bacteroidia</taxon>
        <taxon>Marinilabiliales</taxon>
        <taxon>Marinifilaceae</taxon>
        <taxon>Labilibaculum</taxon>
    </lineage>
</organism>
<dbReference type="Pfam" id="PF03626">
    <property type="entry name" value="COX4_pro"/>
    <property type="match status" value="1"/>
</dbReference>
<feature type="transmembrane region" description="Helical" evidence="6">
    <location>
        <begin position="12"/>
        <end position="35"/>
    </location>
</feature>
<keyword evidence="4 6" id="KW-1133">Transmembrane helix</keyword>
<dbReference type="GO" id="GO:0005886">
    <property type="term" value="C:plasma membrane"/>
    <property type="evidence" value="ECO:0007669"/>
    <property type="project" value="UniProtKB-SubCell"/>
</dbReference>
<keyword evidence="3 6" id="KW-0812">Transmembrane</keyword>
<dbReference type="AlphaFoldDB" id="A0A2N3I656"/>
<reference evidence="7 8" key="1">
    <citation type="journal article" date="2017" name="Front. Microbiol.">
        <title>Labilibaculum manganireducens gen. nov., sp. nov. and Labilibaculum filiforme sp. nov., Novel Bacteroidetes Isolated from Subsurface Sediments of the Baltic Sea.</title>
        <authorList>
            <person name="Vandieken V."/>
            <person name="Marshall I.P."/>
            <person name="Niemann H."/>
            <person name="Engelen B."/>
            <person name="Cypionka H."/>
        </authorList>
    </citation>
    <scope>NUCLEOTIDE SEQUENCE [LARGE SCALE GENOMIC DNA]</scope>
    <source>
        <strain evidence="7 8">59.16B</strain>
    </source>
</reference>
<name>A0A2N3I656_9BACT</name>
<sequence length="95" mass="10796">MEKEQHTHIVKYKTYVIVLIALLFMTFASVAITSINLGPYTVAGALLLASIKCVLVLLIFMHLKFDNKFYGIMVASVFILLASVIFITFLDYLYR</sequence>
<keyword evidence="2" id="KW-1003">Cell membrane</keyword>
<feature type="transmembrane region" description="Helical" evidence="6">
    <location>
        <begin position="41"/>
        <end position="60"/>
    </location>
</feature>
<evidence type="ECO:0000256" key="3">
    <source>
        <dbReference type="ARBA" id="ARBA00022692"/>
    </source>
</evidence>
<evidence type="ECO:0000313" key="7">
    <source>
        <dbReference type="EMBL" id="PKQ65786.1"/>
    </source>
</evidence>
<dbReference type="NCBIfam" id="TIGR02229">
    <property type="entry name" value="caa3_sub_IV"/>
    <property type="match status" value="1"/>
</dbReference>
<accession>A0A2N3I656</accession>
<evidence type="ECO:0000256" key="2">
    <source>
        <dbReference type="ARBA" id="ARBA00022475"/>
    </source>
</evidence>